<evidence type="ECO:0000259" key="1">
    <source>
        <dbReference type="Pfam" id="PF01048"/>
    </source>
</evidence>
<reference evidence="2" key="1">
    <citation type="journal article" date="2023" name="PLoS Negl. Trop. Dis.">
        <title>A genome sequence for Biomphalaria pfeifferi, the major vector snail for the human-infecting parasite Schistosoma mansoni.</title>
        <authorList>
            <person name="Bu L."/>
            <person name="Lu L."/>
            <person name="Laidemitt M.R."/>
            <person name="Zhang S.M."/>
            <person name="Mutuku M."/>
            <person name="Mkoji G."/>
            <person name="Steinauer M."/>
            <person name="Loker E.S."/>
        </authorList>
    </citation>
    <scope>NUCLEOTIDE SEQUENCE</scope>
    <source>
        <strain evidence="2">KasaAsao</strain>
    </source>
</reference>
<evidence type="ECO:0000313" key="3">
    <source>
        <dbReference type="Proteomes" id="UP001233172"/>
    </source>
</evidence>
<gene>
    <name evidence="2" type="ORF">Bpfe_017369</name>
</gene>
<organism evidence="2 3">
    <name type="scientific">Biomphalaria pfeifferi</name>
    <name type="common">Bloodfluke planorb</name>
    <name type="synonym">Freshwater snail</name>
    <dbReference type="NCBI Taxonomy" id="112525"/>
    <lineage>
        <taxon>Eukaryota</taxon>
        <taxon>Metazoa</taxon>
        <taxon>Spiralia</taxon>
        <taxon>Lophotrochozoa</taxon>
        <taxon>Mollusca</taxon>
        <taxon>Gastropoda</taxon>
        <taxon>Heterobranchia</taxon>
        <taxon>Euthyneura</taxon>
        <taxon>Panpulmonata</taxon>
        <taxon>Hygrophila</taxon>
        <taxon>Lymnaeoidea</taxon>
        <taxon>Planorbidae</taxon>
        <taxon>Biomphalaria</taxon>
    </lineage>
</organism>
<comment type="caution">
    <text evidence="2">The sequence shown here is derived from an EMBL/GenBank/DDBJ whole genome shotgun (WGS) entry which is preliminary data.</text>
</comment>
<protein>
    <submittedName>
        <fullName evidence="2">Uridine phosphorylase 1</fullName>
    </submittedName>
</protein>
<dbReference type="InterPro" id="IPR000845">
    <property type="entry name" value="Nucleoside_phosphorylase_d"/>
</dbReference>
<dbReference type="GO" id="GO:0006218">
    <property type="term" value="P:uridine catabolic process"/>
    <property type="evidence" value="ECO:0007669"/>
    <property type="project" value="TreeGrafter"/>
</dbReference>
<dbReference type="InterPro" id="IPR035994">
    <property type="entry name" value="Nucleoside_phosphorylase_sf"/>
</dbReference>
<dbReference type="SUPFAM" id="SSF53167">
    <property type="entry name" value="Purine and uridine phosphorylases"/>
    <property type="match status" value="1"/>
</dbReference>
<dbReference type="Gene3D" id="3.40.50.1580">
    <property type="entry name" value="Nucleoside phosphorylase domain"/>
    <property type="match status" value="1"/>
</dbReference>
<name>A0AAD8BFV1_BIOPF</name>
<dbReference type="PANTHER" id="PTHR43691">
    <property type="entry name" value="URIDINE PHOSPHORYLASE"/>
    <property type="match status" value="1"/>
</dbReference>
<dbReference type="AlphaFoldDB" id="A0AAD8BFV1"/>
<evidence type="ECO:0000313" key="2">
    <source>
        <dbReference type="EMBL" id="KAK0053213.1"/>
    </source>
</evidence>
<dbReference type="GO" id="GO:0005829">
    <property type="term" value="C:cytosol"/>
    <property type="evidence" value="ECO:0007669"/>
    <property type="project" value="TreeGrafter"/>
</dbReference>
<sequence>MSKLQKLGVVNIEMESAGVLGLANRVGVKAAVVCVVLVNRMTTDLPQVNKQEFQQIEDHPMQLITAYLQRQIHQK</sequence>
<dbReference type="GO" id="GO:0004850">
    <property type="term" value="F:uridine phosphorylase activity"/>
    <property type="evidence" value="ECO:0007669"/>
    <property type="project" value="TreeGrafter"/>
</dbReference>
<dbReference type="Proteomes" id="UP001233172">
    <property type="component" value="Unassembled WGS sequence"/>
</dbReference>
<dbReference type="Pfam" id="PF01048">
    <property type="entry name" value="PNP_UDP_1"/>
    <property type="match status" value="1"/>
</dbReference>
<reference evidence="2" key="2">
    <citation type="submission" date="2023-04" db="EMBL/GenBank/DDBJ databases">
        <authorList>
            <person name="Bu L."/>
            <person name="Lu L."/>
            <person name="Laidemitt M.R."/>
            <person name="Zhang S.M."/>
            <person name="Mutuku M."/>
            <person name="Mkoji G."/>
            <person name="Steinauer M."/>
            <person name="Loker E.S."/>
        </authorList>
    </citation>
    <scope>NUCLEOTIDE SEQUENCE</scope>
    <source>
        <strain evidence="2">KasaAsao</strain>
        <tissue evidence="2">Whole Snail</tissue>
    </source>
</reference>
<accession>A0AAD8BFV1</accession>
<dbReference type="EMBL" id="JASAOG010000088">
    <property type="protein sequence ID" value="KAK0053213.1"/>
    <property type="molecule type" value="Genomic_DNA"/>
</dbReference>
<dbReference type="PANTHER" id="PTHR43691:SF11">
    <property type="entry name" value="FI09636P-RELATED"/>
    <property type="match status" value="1"/>
</dbReference>
<feature type="domain" description="Nucleoside phosphorylase" evidence="1">
    <location>
        <begin position="3"/>
        <end position="59"/>
    </location>
</feature>
<keyword evidence="3" id="KW-1185">Reference proteome</keyword>
<proteinExistence type="predicted"/>